<dbReference type="SUPFAM" id="SSF57667">
    <property type="entry name" value="beta-beta-alpha zinc fingers"/>
    <property type="match status" value="1"/>
</dbReference>
<dbReference type="OrthoDB" id="3561125at2759"/>
<dbReference type="GO" id="GO:0000978">
    <property type="term" value="F:RNA polymerase II cis-regulatory region sequence-specific DNA binding"/>
    <property type="evidence" value="ECO:0007669"/>
    <property type="project" value="TreeGrafter"/>
</dbReference>
<comment type="caution">
    <text evidence="10">The sequence shown here is derived from an EMBL/GenBank/DDBJ whole genome shotgun (WGS) entry which is preliminary data.</text>
</comment>
<dbReference type="PANTHER" id="PTHR24404">
    <property type="entry name" value="ZINC FINGER PROTEIN"/>
    <property type="match status" value="1"/>
</dbReference>
<dbReference type="Gene3D" id="3.30.160.60">
    <property type="entry name" value="Classic Zinc Finger"/>
    <property type="match status" value="3"/>
</dbReference>
<dbReference type="PROSITE" id="PS00028">
    <property type="entry name" value="ZINC_FINGER_C2H2_1"/>
    <property type="match status" value="1"/>
</dbReference>
<dbReference type="AlphaFoldDB" id="A0A815AXW9"/>
<keyword evidence="3" id="KW-0677">Repeat</keyword>
<dbReference type="Pfam" id="PF00096">
    <property type="entry name" value="zf-C2H2"/>
    <property type="match status" value="2"/>
</dbReference>
<evidence type="ECO:0000256" key="3">
    <source>
        <dbReference type="ARBA" id="ARBA00022737"/>
    </source>
</evidence>
<keyword evidence="6" id="KW-0238">DNA-binding</keyword>
<evidence type="ECO:0000313" key="11">
    <source>
        <dbReference type="Proteomes" id="UP000663852"/>
    </source>
</evidence>
<evidence type="ECO:0000256" key="6">
    <source>
        <dbReference type="ARBA" id="ARBA00023125"/>
    </source>
</evidence>
<dbReference type="PROSITE" id="PS50157">
    <property type="entry name" value="ZINC_FINGER_C2H2_2"/>
    <property type="match status" value="2"/>
</dbReference>
<dbReference type="FunFam" id="3.30.160.60:FF:000446">
    <property type="entry name" value="Zinc finger protein"/>
    <property type="match status" value="1"/>
</dbReference>
<evidence type="ECO:0000256" key="5">
    <source>
        <dbReference type="ARBA" id="ARBA00022833"/>
    </source>
</evidence>
<evidence type="ECO:0000256" key="4">
    <source>
        <dbReference type="ARBA" id="ARBA00022771"/>
    </source>
</evidence>
<evidence type="ECO:0000313" key="10">
    <source>
        <dbReference type="EMBL" id="CAF1262304.1"/>
    </source>
</evidence>
<dbReference type="SMART" id="SM00355">
    <property type="entry name" value="ZnF_C2H2"/>
    <property type="match status" value="3"/>
</dbReference>
<dbReference type="GO" id="GO:0003700">
    <property type="term" value="F:DNA-binding transcription factor activity"/>
    <property type="evidence" value="ECO:0007669"/>
    <property type="project" value="TreeGrafter"/>
</dbReference>
<reference evidence="10" key="1">
    <citation type="submission" date="2021-02" db="EMBL/GenBank/DDBJ databases">
        <authorList>
            <person name="Nowell W R."/>
        </authorList>
    </citation>
    <scope>NUCLEOTIDE SEQUENCE</scope>
</reference>
<sequence length="266" mass="30807">MSKYCIEERLQEIENTRQESGLLTEDHNTSRSLFNSNSNGNSNPFLFTPLLYPSPLAPLLLQPESSFHLYQEVFLRNLIGHYTQTQLPPPLPLPSLLLPSSTRLSPVSSEKESQVSFTRKKLSREKCSKIRRRLSCPQCSYTTNRLNNLKRHVQTMHEILSKPIDCCEQLFTSKAHFRAHVNMEHRCGYHCDICRRTFCRKALLRRHQSIHSGQKAFVCSICSYSTSHKGNLDRHTRIHRHHNEHKELSCCAHSPKHSTCHFSTTD</sequence>
<proteinExistence type="predicted"/>
<accession>A0A815AXW9</accession>
<protein>
    <recommendedName>
        <fullName evidence="9">C2H2-type domain-containing protein</fullName>
    </recommendedName>
</protein>
<dbReference type="PANTHER" id="PTHR24404:SF114">
    <property type="entry name" value="KLUMPFUSS, ISOFORM B-RELATED"/>
    <property type="match status" value="1"/>
</dbReference>
<keyword evidence="2" id="KW-0479">Metal-binding</keyword>
<comment type="subcellular location">
    <subcellularLocation>
        <location evidence="1">Nucleus</location>
    </subcellularLocation>
</comment>
<evidence type="ECO:0000259" key="9">
    <source>
        <dbReference type="PROSITE" id="PS50157"/>
    </source>
</evidence>
<evidence type="ECO:0000256" key="2">
    <source>
        <dbReference type="ARBA" id="ARBA00022723"/>
    </source>
</evidence>
<dbReference type="Pfam" id="PF13909">
    <property type="entry name" value="zf-H2C2_5"/>
    <property type="match status" value="1"/>
</dbReference>
<keyword evidence="7" id="KW-0539">Nucleus</keyword>
<evidence type="ECO:0000256" key="8">
    <source>
        <dbReference type="PROSITE-ProRule" id="PRU00042"/>
    </source>
</evidence>
<keyword evidence="5" id="KW-0862">Zinc</keyword>
<name>A0A815AXW9_ADIRI</name>
<dbReference type="InterPro" id="IPR036236">
    <property type="entry name" value="Znf_C2H2_sf"/>
</dbReference>
<dbReference type="GO" id="GO:0006357">
    <property type="term" value="P:regulation of transcription by RNA polymerase II"/>
    <property type="evidence" value="ECO:0007669"/>
    <property type="project" value="TreeGrafter"/>
</dbReference>
<feature type="domain" description="C2H2-type" evidence="9">
    <location>
        <begin position="189"/>
        <end position="216"/>
    </location>
</feature>
<evidence type="ECO:0000256" key="1">
    <source>
        <dbReference type="ARBA" id="ARBA00004123"/>
    </source>
</evidence>
<dbReference type="GO" id="GO:0005634">
    <property type="term" value="C:nucleus"/>
    <property type="evidence" value="ECO:0007669"/>
    <property type="project" value="UniProtKB-SubCell"/>
</dbReference>
<gene>
    <name evidence="10" type="ORF">EDS130_LOCUS28579</name>
</gene>
<keyword evidence="4 8" id="KW-0863">Zinc-finger</keyword>
<dbReference type="EMBL" id="CAJNOJ010000187">
    <property type="protein sequence ID" value="CAF1262304.1"/>
    <property type="molecule type" value="Genomic_DNA"/>
</dbReference>
<dbReference type="Proteomes" id="UP000663852">
    <property type="component" value="Unassembled WGS sequence"/>
</dbReference>
<feature type="domain" description="C2H2-type" evidence="9">
    <location>
        <begin position="217"/>
        <end position="244"/>
    </location>
</feature>
<organism evidence="10 11">
    <name type="scientific">Adineta ricciae</name>
    <name type="common">Rotifer</name>
    <dbReference type="NCBI Taxonomy" id="249248"/>
    <lineage>
        <taxon>Eukaryota</taxon>
        <taxon>Metazoa</taxon>
        <taxon>Spiralia</taxon>
        <taxon>Gnathifera</taxon>
        <taxon>Rotifera</taxon>
        <taxon>Eurotatoria</taxon>
        <taxon>Bdelloidea</taxon>
        <taxon>Adinetida</taxon>
        <taxon>Adinetidae</taxon>
        <taxon>Adineta</taxon>
    </lineage>
</organism>
<evidence type="ECO:0000256" key="7">
    <source>
        <dbReference type="ARBA" id="ARBA00023242"/>
    </source>
</evidence>
<dbReference type="GO" id="GO:0008270">
    <property type="term" value="F:zinc ion binding"/>
    <property type="evidence" value="ECO:0007669"/>
    <property type="project" value="UniProtKB-KW"/>
</dbReference>
<dbReference type="InterPro" id="IPR013087">
    <property type="entry name" value="Znf_C2H2_type"/>
</dbReference>
<dbReference type="InterPro" id="IPR050589">
    <property type="entry name" value="Ikaros_C2H2-ZF"/>
</dbReference>